<feature type="compositionally biased region" description="Basic and acidic residues" evidence="1">
    <location>
        <begin position="1"/>
        <end position="11"/>
    </location>
</feature>
<sequence length="101" mass="11478">MNNEAEKKENMENPSAPFSPPPTPQPLEKQLSFEEPKTLSTREIDKAREEAFKIFMTHTKEEAMKIFTKGLQPVTISKEANVDIVASDSDEEWIGIWKAKA</sequence>
<dbReference type="EMBL" id="CAXHTB010000004">
    <property type="protein sequence ID" value="CAL0305473.1"/>
    <property type="molecule type" value="Genomic_DNA"/>
</dbReference>
<proteinExistence type="predicted"/>
<dbReference type="Proteomes" id="UP001497480">
    <property type="component" value="Unassembled WGS sequence"/>
</dbReference>
<gene>
    <name evidence="2" type="ORF">LLUT_LOCUS6533</name>
</gene>
<feature type="region of interest" description="Disordered" evidence="1">
    <location>
        <begin position="1"/>
        <end position="44"/>
    </location>
</feature>
<organism evidence="2 3">
    <name type="scientific">Lupinus luteus</name>
    <name type="common">European yellow lupine</name>
    <dbReference type="NCBI Taxonomy" id="3873"/>
    <lineage>
        <taxon>Eukaryota</taxon>
        <taxon>Viridiplantae</taxon>
        <taxon>Streptophyta</taxon>
        <taxon>Embryophyta</taxon>
        <taxon>Tracheophyta</taxon>
        <taxon>Spermatophyta</taxon>
        <taxon>Magnoliopsida</taxon>
        <taxon>eudicotyledons</taxon>
        <taxon>Gunneridae</taxon>
        <taxon>Pentapetalae</taxon>
        <taxon>rosids</taxon>
        <taxon>fabids</taxon>
        <taxon>Fabales</taxon>
        <taxon>Fabaceae</taxon>
        <taxon>Papilionoideae</taxon>
        <taxon>50 kb inversion clade</taxon>
        <taxon>genistoids sensu lato</taxon>
        <taxon>core genistoids</taxon>
        <taxon>Genisteae</taxon>
        <taxon>Lupinus</taxon>
    </lineage>
</organism>
<comment type="caution">
    <text evidence="2">The sequence shown here is derived from an EMBL/GenBank/DDBJ whole genome shotgun (WGS) entry which is preliminary data.</text>
</comment>
<dbReference type="PANTHER" id="PTHR34808:SF6">
    <property type="match status" value="1"/>
</dbReference>
<name>A0AAV1W8A3_LUPLU</name>
<evidence type="ECO:0000256" key="1">
    <source>
        <dbReference type="SAM" id="MobiDB-lite"/>
    </source>
</evidence>
<dbReference type="AlphaFoldDB" id="A0AAV1W8A3"/>
<evidence type="ECO:0000313" key="2">
    <source>
        <dbReference type="EMBL" id="CAL0305473.1"/>
    </source>
</evidence>
<dbReference type="PANTHER" id="PTHR34808">
    <property type="entry name" value="EXPRESSED PROTEIN"/>
    <property type="match status" value="1"/>
</dbReference>
<keyword evidence="3" id="KW-1185">Reference proteome</keyword>
<accession>A0AAV1W8A3</accession>
<reference evidence="2 3" key="1">
    <citation type="submission" date="2024-03" db="EMBL/GenBank/DDBJ databases">
        <authorList>
            <person name="Martinez-Hernandez J."/>
        </authorList>
    </citation>
    <scope>NUCLEOTIDE SEQUENCE [LARGE SCALE GENOMIC DNA]</scope>
</reference>
<evidence type="ECO:0000313" key="3">
    <source>
        <dbReference type="Proteomes" id="UP001497480"/>
    </source>
</evidence>
<protein>
    <submittedName>
        <fullName evidence="2">Uncharacterized protein</fullName>
    </submittedName>
</protein>
<feature type="compositionally biased region" description="Basic and acidic residues" evidence="1">
    <location>
        <begin position="31"/>
        <end position="44"/>
    </location>
</feature>